<dbReference type="OrthoDB" id="3155440at2759"/>
<dbReference type="AlphaFoldDB" id="A0A8H6YXV8"/>
<dbReference type="Proteomes" id="UP000623467">
    <property type="component" value="Unassembled WGS sequence"/>
</dbReference>
<comment type="caution">
    <text evidence="1">The sequence shown here is derived from an EMBL/GenBank/DDBJ whole genome shotgun (WGS) entry which is preliminary data.</text>
</comment>
<dbReference type="EMBL" id="JACAZH010000006">
    <property type="protein sequence ID" value="KAF7366811.1"/>
    <property type="molecule type" value="Genomic_DNA"/>
</dbReference>
<name>A0A8H6YXV8_9AGAR</name>
<reference evidence="1" key="1">
    <citation type="submission" date="2020-05" db="EMBL/GenBank/DDBJ databases">
        <title>Mycena genomes resolve the evolution of fungal bioluminescence.</title>
        <authorList>
            <person name="Tsai I.J."/>
        </authorList>
    </citation>
    <scope>NUCLEOTIDE SEQUENCE</scope>
    <source>
        <strain evidence="1">160909Yilan</strain>
    </source>
</reference>
<gene>
    <name evidence="1" type="ORF">MSAN_00939400</name>
</gene>
<evidence type="ECO:0000313" key="1">
    <source>
        <dbReference type="EMBL" id="KAF7366811.1"/>
    </source>
</evidence>
<organism evidence="1 2">
    <name type="scientific">Mycena sanguinolenta</name>
    <dbReference type="NCBI Taxonomy" id="230812"/>
    <lineage>
        <taxon>Eukaryota</taxon>
        <taxon>Fungi</taxon>
        <taxon>Dikarya</taxon>
        <taxon>Basidiomycota</taxon>
        <taxon>Agaricomycotina</taxon>
        <taxon>Agaricomycetes</taxon>
        <taxon>Agaricomycetidae</taxon>
        <taxon>Agaricales</taxon>
        <taxon>Marasmiineae</taxon>
        <taxon>Mycenaceae</taxon>
        <taxon>Mycena</taxon>
    </lineage>
</organism>
<sequence>MSDRPTVTIFSLPNELLEAIAAAGQEDRIAELYSSYHDHRLDSYEKNLSFFKSEWTLSHVSRRFRDIILGASSLWTLIERSRSLKFSATLGLPGRYTTDPYGPGAALTQVVEHANRIKTLRIELKTASEVQRLRSSFANVSAPHLQRLEMAYFSKDWVHESEAVTVSVFSATPRLCFLKIHGSPLELPTAPWTALTHLELWRYSSDDDDPHNFEYFSAIIAKCPLLVHLRIHIFFEIDGSDQIHIPTLKFLHVWISEAGGDGDPRLLHTVNLFDTPALTEFVVEGTHGDQIYTFLNSTIVLRSSFPALTSFSFISEDCDWHTCDTDYVVDCAIPSPRSVPFRHSPLSP</sequence>
<keyword evidence="2" id="KW-1185">Reference proteome</keyword>
<dbReference type="Gene3D" id="3.80.10.10">
    <property type="entry name" value="Ribonuclease Inhibitor"/>
    <property type="match status" value="1"/>
</dbReference>
<protein>
    <submittedName>
        <fullName evidence="1">F-box domain-containing protein</fullName>
    </submittedName>
</protein>
<accession>A0A8H6YXV8</accession>
<evidence type="ECO:0000313" key="2">
    <source>
        <dbReference type="Proteomes" id="UP000623467"/>
    </source>
</evidence>
<dbReference type="InterPro" id="IPR032675">
    <property type="entry name" value="LRR_dom_sf"/>
</dbReference>
<proteinExistence type="predicted"/>